<dbReference type="InterPro" id="IPR055944">
    <property type="entry name" value="DUF7522"/>
</dbReference>
<keyword evidence="2" id="KW-1185">Reference proteome</keyword>
<name>A0ABD5WTP3_9EURY</name>
<comment type="caution">
    <text evidence="1">The sequence shown here is derived from an EMBL/GenBank/DDBJ whole genome shotgun (WGS) entry which is preliminary data.</text>
</comment>
<accession>A0ABD5WTP3</accession>
<proteinExistence type="predicted"/>
<reference evidence="1 2" key="1">
    <citation type="journal article" date="2019" name="Int. J. Syst. Evol. Microbiol.">
        <title>The Global Catalogue of Microorganisms (GCM) 10K type strain sequencing project: providing services to taxonomists for standard genome sequencing and annotation.</title>
        <authorList>
            <consortium name="The Broad Institute Genomics Platform"/>
            <consortium name="The Broad Institute Genome Sequencing Center for Infectious Disease"/>
            <person name="Wu L."/>
            <person name="Ma J."/>
        </authorList>
    </citation>
    <scope>NUCLEOTIDE SEQUENCE [LARGE SCALE GENOMIC DNA]</scope>
    <source>
        <strain evidence="1 2">DT72</strain>
    </source>
</reference>
<dbReference type="AlphaFoldDB" id="A0ABD5WTP3"/>
<dbReference type="Proteomes" id="UP001596407">
    <property type="component" value="Unassembled WGS sequence"/>
</dbReference>
<dbReference type="RefSeq" id="WP_382210032.1">
    <property type="nucleotide sequence ID" value="NZ_JBHSZH010000005.1"/>
</dbReference>
<protein>
    <submittedName>
        <fullName evidence="1">Uncharacterized protein</fullName>
    </submittedName>
</protein>
<dbReference type="Pfam" id="PF24366">
    <property type="entry name" value="DUF7522"/>
    <property type="match status" value="1"/>
</dbReference>
<evidence type="ECO:0000313" key="1">
    <source>
        <dbReference type="EMBL" id="MFC7081374.1"/>
    </source>
</evidence>
<gene>
    <name evidence="1" type="ORF">ACFQJ6_15930</name>
</gene>
<organism evidence="1 2">
    <name type="scientific">Halorussus caseinilyticus</name>
    <dbReference type="NCBI Taxonomy" id="3034025"/>
    <lineage>
        <taxon>Archaea</taxon>
        <taxon>Methanobacteriati</taxon>
        <taxon>Methanobacteriota</taxon>
        <taxon>Stenosarchaea group</taxon>
        <taxon>Halobacteria</taxon>
        <taxon>Halobacteriales</taxon>
        <taxon>Haladaptataceae</taxon>
        <taxon>Halorussus</taxon>
    </lineage>
</organism>
<sequence>MSKPQYDRLAADLEAEFGDRLRWVASFDSDDYTYDVRYVREDLKSDLSGLELDTIIHRSMAVFNREHVEDVYFHLGDAESLLVRHERATALHLYLSRNRGVVVKLEADASFRYPDFLDECVGTLRGSDRFRRSGPTDGLPTVTRWLEVTFYG</sequence>
<dbReference type="EMBL" id="JBHSZH010000005">
    <property type="protein sequence ID" value="MFC7081374.1"/>
    <property type="molecule type" value="Genomic_DNA"/>
</dbReference>
<evidence type="ECO:0000313" key="2">
    <source>
        <dbReference type="Proteomes" id="UP001596407"/>
    </source>
</evidence>